<keyword evidence="2" id="KW-0812">Transmembrane</keyword>
<protein>
    <submittedName>
        <fullName evidence="4">Putative N-acetyltransferase CML2</fullName>
    </submittedName>
</protein>
<name>A0A2B4RYK4_STYPI</name>
<keyword evidence="1 4" id="KW-0808">Transferase</keyword>
<dbReference type="SUPFAM" id="SSF55729">
    <property type="entry name" value="Acyl-CoA N-acyltransferases (Nat)"/>
    <property type="match status" value="1"/>
</dbReference>
<dbReference type="AlphaFoldDB" id="A0A2B4RYK4"/>
<dbReference type="InterPro" id="IPR000182">
    <property type="entry name" value="GNAT_dom"/>
</dbReference>
<evidence type="ECO:0000256" key="2">
    <source>
        <dbReference type="SAM" id="Phobius"/>
    </source>
</evidence>
<organism evidence="4 5">
    <name type="scientific">Stylophora pistillata</name>
    <name type="common">Smooth cauliflower coral</name>
    <dbReference type="NCBI Taxonomy" id="50429"/>
    <lineage>
        <taxon>Eukaryota</taxon>
        <taxon>Metazoa</taxon>
        <taxon>Cnidaria</taxon>
        <taxon>Anthozoa</taxon>
        <taxon>Hexacorallia</taxon>
        <taxon>Scleractinia</taxon>
        <taxon>Astrocoeniina</taxon>
        <taxon>Pocilloporidae</taxon>
        <taxon>Stylophora</taxon>
    </lineage>
</organism>
<evidence type="ECO:0000313" key="5">
    <source>
        <dbReference type="Proteomes" id="UP000225706"/>
    </source>
</evidence>
<dbReference type="Proteomes" id="UP000225706">
    <property type="component" value="Unassembled WGS sequence"/>
</dbReference>
<dbReference type="Gene3D" id="3.40.630.30">
    <property type="match status" value="1"/>
</dbReference>
<evidence type="ECO:0000259" key="3">
    <source>
        <dbReference type="PROSITE" id="PS51186"/>
    </source>
</evidence>
<dbReference type="InterPro" id="IPR016181">
    <property type="entry name" value="Acyl_CoA_acyltransferase"/>
</dbReference>
<dbReference type="Pfam" id="PF00583">
    <property type="entry name" value="Acetyltransf_1"/>
    <property type="match status" value="1"/>
</dbReference>
<dbReference type="CDD" id="cd04301">
    <property type="entry name" value="NAT_SF"/>
    <property type="match status" value="1"/>
</dbReference>
<keyword evidence="5" id="KW-1185">Reference proteome</keyword>
<keyword evidence="2" id="KW-0472">Membrane</keyword>
<feature type="transmembrane region" description="Helical" evidence="2">
    <location>
        <begin position="265"/>
        <end position="287"/>
    </location>
</feature>
<evidence type="ECO:0000313" key="4">
    <source>
        <dbReference type="EMBL" id="PFX22711.1"/>
    </source>
</evidence>
<dbReference type="PROSITE" id="PS51186">
    <property type="entry name" value="GNAT"/>
    <property type="match status" value="1"/>
</dbReference>
<dbReference type="InterPro" id="IPR050769">
    <property type="entry name" value="NAT_camello-type"/>
</dbReference>
<comment type="caution">
    <text evidence="4">The sequence shown here is derived from an EMBL/GenBank/DDBJ whole genome shotgun (WGS) entry which is preliminary data.</text>
</comment>
<dbReference type="OrthoDB" id="41532at2759"/>
<sequence length="291" mass="33771">MNTQLQSLALHKSGNEVLIREFKDTDLHDCQEIFTNGMEQLISLVARVVFPRYIWILLICSFVVFVLTLTFQWIVSVFFFFVVGCVILAALLYSVLYIECWKYIDSCLAKDLKDIKKCYMSSEKCRMWVAEWNGRVVGMVGLIHNTSHKPGVAELQRMSVSPAYRRMGIARKLLDELIKFAKDQQFQKKDTQLRARRLQAELVEEVNCSRDFLTAVMDTTRLKHFVPVAIDNTTRTTPEDYERRFEFRSTTDRIRLERIYGTPEILLELAMLIIVLGIALAVCLVRHNVSN</sequence>
<keyword evidence="2" id="KW-1133">Transmembrane helix</keyword>
<evidence type="ECO:0000256" key="1">
    <source>
        <dbReference type="ARBA" id="ARBA00022679"/>
    </source>
</evidence>
<proteinExistence type="predicted"/>
<reference evidence="5" key="1">
    <citation type="journal article" date="2017" name="bioRxiv">
        <title>Comparative analysis of the genomes of Stylophora pistillata and Acropora digitifera provides evidence for extensive differences between species of corals.</title>
        <authorList>
            <person name="Voolstra C.R."/>
            <person name="Li Y."/>
            <person name="Liew Y.J."/>
            <person name="Baumgarten S."/>
            <person name="Zoccola D."/>
            <person name="Flot J.-F."/>
            <person name="Tambutte S."/>
            <person name="Allemand D."/>
            <person name="Aranda M."/>
        </authorList>
    </citation>
    <scope>NUCLEOTIDE SEQUENCE [LARGE SCALE GENOMIC DNA]</scope>
</reference>
<feature type="domain" description="N-acetyltransferase" evidence="3">
    <location>
        <begin position="87"/>
        <end position="272"/>
    </location>
</feature>
<dbReference type="PANTHER" id="PTHR13947">
    <property type="entry name" value="GNAT FAMILY N-ACETYLTRANSFERASE"/>
    <property type="match status" value="1"/>
</dbReference>
<feature type="transmembrane region" description="Helical" evidence="2">
    <location>
        <begin position="53"/>
        <end position="71"/>
    </location>
</feature>
<accession>A0A2B4RYK4</accession>
<dbReference type="EMBL" id="LSMT01000231">
    <property type="protein sequence ID" value="PFX22711.1"/>
    <property type="molecule type" value="Genomic_DNA"/>
</dbReference>
<gene>
    <name evidence="4" type="primary">Cml2</name>
    <name evidence="4" type="ORF">AWC38_SpisGene12739</name>
</gene>
<dbReference type="GO" id="GO:0008080">
    <property type="term" value="F:N-acetyltransferase activity"/>
    <property type="evidence" value="ECO:0007669"/>
    <property type="project" value="InterPro"/>
</dbReference>
<dbReference type="STRING" id="50429.A0A2B4RYK4"/>
<dbReference type="PANTHER" id="PTHR13947:SF37">
    <property type="entry name" value="LD18367P"/>
    <property type="match status" value="1"/>
</dbReference>
<feature type="transmembrane region" description="Helical" evidence="2">
    <location>
        <begin position="77"/>
        <end position="98"/>
    </location>
</feature>